<sequence length="497" mass="55813">MCFRLCCSCRFPHVFPGAGLSFSPAVEKLGFVMVRLLRLCSIVSLPHRINCKFHHHDVAKGKRLLLSRLYQPRNLWEESPSSLESKSGERTSRSHKLMIKAGLIQPSSPGCFHFLPFTVRSMEKLFRLIDKEMHGIGGQKIDLTNLSPAALWKQSGRWELMGKELFRLADRHNQDYCLGPTHEEAVTHLVSTEGGITYKQLPLLLYQITKKFRDEPRPCFGLLRGREFYMKDMYTFDASEEGAYQTYNEVCNAYSNIFNALGLKFVKVQADTGNIGGKMSHEFQLPANIGQDRLLVCGGCGFAANIETLNADDRDCPSCGGELTETKGIEIGHTFYLGTKYSNTFNTTCDSQPKPLLAEMGCYGIGVTRLLAASIEVLSTEDEIHWPGLIAPYQVCLIPPKKGSKEADAVTVAETLYDDIHSLYHLRDEIVLDDRTQMTIGKRVKEAEMMGYPFVIVVGKKALGSQPLFEVRRQNTGEVQYLSREGVMDCLKNVQVI</sequence>
<keyword evidence="7" id="KW-0648">Protein biosynthesis</keyword>
<keyword evidence="5" id="KW-0547">Nucleotide-binding</keyword>
<proteinExistence type="inferred from homology"/>
<dbReference type="InterPro" id="IPR050062">
    <property type="entry name" value="Pro-tRNA_synthetase"/>
</dbReference>
<dbReference type="PROSITE" id="PS50862">
    <property type="entry name" value="AA_TRNA_LIGASE_II"/>
    <property type="match status" value="1"/>
</dbReference>
<evidence type="ECO:0000256" key="8">
    <source>
        <dbReference type="ARBA" id="ARBA00022946"/>
    </source>
</evidence>
<comment type="function">
    <text evidence="13">Mitochondrial aminoacyl-tRNA synthetase that catalyzes the specific attachment of the proline amino acid (aa) to the homologous transfer RNA (tRNA), further participating in protein synthesis. The reaction occurs in a two steps: proline is first activated by ATP to form Pro-AMP and then transferred to the acceptor end of tRNA(Pro).</text>
</comment>
<evidence type="ECO:0000256" key="14">
    <source>
        <dbReference type="ARBA" id="ARBA00071545"/>
    </source>
</evidence>
<dbReference type="PANTHER" id="PTHR42753">
    <property type="entry name" value="MITOCHONDRIAL RIBOSOME PROTEIN L39/PROLYL-TRNA LIGASE FAMILY MEMBER"/>
    <property type="match status" value="1"/>
</dbReference>
<evidence type="ECO:0000313" key="16">
    <source>
        <dbReference type="EMBL" id="CAH2311219.1"/>
    </source>
</evidence>
<dbReference type="PANTHER" id="PTHR42753:SF10">
    <property type="entry name" value="PROLINE--TRNA LIGASE, MITOCHONDRIAL-RELATED"/>
    <property type="match status" value="1"/>
</dbReference>
<evidence type="ECO:0000256" key="7">
    <source>
        <dbReference type="ARBA" id="ARBA00022917"/>
    </source>
</evidence>
<dbReference type="EC" id="6.1.1.15" evidence="3"/>
<evidence type="ECO:0000256" key="10">
    <source>
        <dbReference type="ARBA" id="ARBA00023146"/>
    </source>
</evidence>
<evidence type="ECO:0000256" key="4">
    <source>
        <dbReference type="ARBA" id="ARBA00022598"/>
    </source>
</evidence>
<dbReference type="FunFam" id="3.30.930.10:FF:000042">
    <property type="entry name" value="probable proline--tRNA ligase, mitochondrial"/>
    <property type="match status" value="1"/>
</dbReference>
<dbReference type="CDD" id="cd00779">
    <property type="entry name" value="ProRS_core_prok"/>
    <property type="match status" value="1"/>
</dbReference>
<evidence type="ECO:0000256" key="9">
    <source>
        <dbReference type="ARBA" id="ARBA00023128"/>
    </source>
</evidence>
<dbReference type="SUPFAM" id="SSF55681">
    <property type="entry name" value="Class II aaRS and biotin synthetases"/>
    <property type="match status" value="1"/>
</dbReference>
<evidence type="ECO:0000256" key="12">
    <source>
        <dbReference type="ARBA" id="ARBA00047671"/>
    </source>
</evidence>
<dbReference type="PRINTS" id="PR01046">
    <property type="entry name" value="TRNASYNTHPRO"/>
</dbReference>
<dbReference type="Gene3D" id="3.40.50.800">
    <property type="entry name" value="Anticodon-binding domain"/>
    <property type="match status" value="1"/>
</dbReference>
<gene>
    <name evidence="16" type="ORF">PECUL_23A040782</name>
</gene>
<dbReference type="SUPFAM" id="SSF52954">
    <property type="entry name" value="Class II aaRS ABD-related"/>
    <property type="match status" value="1"/>
</dbReference>
<dbReference type="InterPro" id="IPR004154">
    <property type="entry name" value="Anticodon-bd"/>
</dbReference>
<dbReference type="InterPro" id="IPR044140">
    <property type="entry name" value="ProRS_anticodon_short"/>
</dbReference>
<comment type="catalytic activity">
    <reaction evidence="12">
        <text>tRNA(Pro) + L-proline + ATP = L-prolyl-tRNA(Pro) + AMP + diphosphate</text>
        <dbReference type="Rhea" id="RHEA:14305"/>
        <dbReference type="Rhea" id="RHEA-COMP:9700"/>
        <dbReference type="Rhea" id="RHEA-COMP:9702"/>
        <dbReference type="ChEBI" id="CHEBI:30616"/>
        <dbReference type="ChEBI" id="CHEBI:33019"/>
        <dbReference type="ChEBI" id="CHEBI:60039"/>
        <dbReference type="ChEBI" id="CHEBI:78442"/>
        <dbReference type="ChEBI" id="CHEBI:78532"/>
        <dbReference type="ChEBI" id="CHEBI:456215"/>
        <dbReference type="EC" id="6.1.1.15"/>
    </reaction>
</comment>
<dbReference type="EMBL" id="OW240919">
    <property type="protein sequence ID" value="CAH2311219.1"/>
    <property type="molecule type" value="Genomic_DNA"/>
</dbReference>
<keyword evidence="10" id="KW-0030">Aminoacyl-tRNA synthetase</keyword>
<dbReference type="InterPro" id="IPR045864">
    <property type="entry name" value="aa-tRNA-synth_II/BPL/LPL"/>
</dbReference>
<dbReference type="Proteomes" id="UP001295444">
    <property type="component" value="Chromosome 08"/>
</dbReference>
<name>A0AAD1WKJ5_PELCU</name>
<feature type="domain" description="Aminoacyl-transfer RNA synthetases class-II family profile" evidence="15">
    <location>
        <begin position="123"/>
        <end position="387"/>
    </location>
</feature>
<evidence type="ECO:0000256" key="2">
    <source>
        <dbReference type="ARBA" id="ARBA00008226"/>
    </source>
</evidence>
<dbReference type="GO" id="GO:0004827">
    <property type="term" value="F:proline-tRNA ligase activity"/>
    <property type="evidence" value="ECO:0007669"/>
    <property type="project" value="UniProtKB-EC"/>
</dbReference>
<dbReference type="CDD" id="cd00861">
    <property type="entry name" value="ProRS_anticodon_short"/>
    <property type="match status" value="1"/>
</dbReference>
<keyword evidence="9" id="KW-0496">Mitochondrion</keyword>
<evidence type="ECO:0000259" key="15">
    <source>
        <dbReference type="PROSITE" id="PS50862"/>
    </source>
</evidence>
<comment type="subcellular location">
    <subcellularLocation>
        <location evidence="1">Mitochondrion matrix</location>
    </subcellularLocation>
</comment>
<evidence type="ECO:0000256" key="13">
    <source>
        <dbReference type="ARBA" id="ARBA00058798"/>
    </source>
</evidence>
<keyword evidence="4 16" id="KW-0436">Ligase</keyword>
<dbReference type="AlphaFoldDB" id="A0AAD1WKJ5"/>
<dbReference type="FunFam" id="3.40.50.800:FF:000020">
    <property type="entry name" value="Probable proline--tRNA ligase, mitochondrial"/>
    <property type="match status" value="1"/>
</dbReference>
<dbReference type="InterPro" id="IPR036621">
    <property type="entry name" value="Anticodon-bd_dom_sf"/>
</dbReference>
<accession>A0AAD1WKJ5</accession>
<dbReference type="Gene3D" id="3.30.930.10">
    <property type="entry name" value="Bira Bifunctional Protein, Domain 2"/>
    <property type="match status" value="1"/>
</dbReference>
<evidence type="ECO:0000256" key="3">
    <source>
        <dbReference type="ARBA" id="ARBA00012831"/>
    </source>
</evidence>
<keyword evidence="17" id="KW-1185">Reference proteome</keyword>
<dbReference type="InterPro" id="IPR002316">
    <property type="entry name" value="Pro-tRNA-ligase_IIa"/>
</dbReference>
<dbReference type="InterPro" id="IPR033730">
    <property type="entry name" value="ProRS_core_prok"/>
</dbReference>
<dbReference type="GO" id="GO:0005759">
    <property type="term" value="C:mitochondrial matrix"/>
    <property type="evidence" value="ECO:0007669"/>
    <property type="project" value="UniProtKB-SubCell"/>
</dbReference>
<reference evidence="16" key="1">
    <citation type="submission" date="2022-03" db="EMBL/GenBank/DDBJ databases">
        <authorList>
            <person name="Alioto T."/>
            <person name="Alioto T."/>
            <person name="Gomez Garrido J."/>
        </authorList>
    </citation>
    <scope>NUCLEOTIDE SEQUENCE</scope>
</reference>
<comment type="similarity">
    <text evidence="2">Belongs to the class-II aminoacyl-tRNA synthetase family.</text>
</comment>
<keyword evidence="6" id="KW-0067">ATP-binding</keyword>
<dbReference type="Pfam" id="PF03129">
    <property type="entry name" value="HGTP_anticodon"/>
    <property type="match status" value="1"/>
</dbReference>
<dbReference type="InterPro" id="IPR006195">
    <property type="entry name" value="aa-tRNA-synth_II"/>
</dbReference>
<dbReference type="InterPro" id="IPR002314">
    <property type="entry name" value="aa-tRNA-synt_IIb"/>
</dbReference>
<evidence type="ECO:0000256" key="5">
    <source>
        <dbReference type="ARBA" id="ARBA00022741"/>
    </source>
</evidence>
<protein>
    <recommendedName>
        <fullName evidence="14">Probable proline--tRNA ligase, mitochondrial</fullName>
        <ecNumber evidence="3">6.1.1.15</ecNumber>
    </recommendedName>
    <alternativeName>
        <fullName evidence="11">Prolyl-tRNA synthetase</fullName>
    </alternativeName>
</protein>
<dbReference type="Pfam" id="PF00587">
    <property type="entry name" value="tRNA-synt_2b"/>
    <property type="match status" value="1"/>
</dbReference>
<organism evidence="16 17">
    <name type="scientific">Pelobates cultripes</name>
    <name type="common">Western spadefoot toad</name>
    <dbReference type="NCBI Taxonomy" id="61616"/>
    <lineage>
        <taxon>Eukaryota</taxon>
        <taxon>Metazoa</taxon>
        <taxon>Chordata</taxon>
        <taxon>Craniata</taxon>
        <taxon>Vertebrata</taxon>
        <taxon>Euteleostomi</taxon>
        <taxon>Amphibia</taxon>
        <taxon>Batrachia</taxon>
        <taxon>Anura</taxon>
        <taxon>Pelobatoidea</taxon>
        <taxon>Pelobatidae</taxon>
        <taxon>Pelobates</taxon>
    </lineage>
</organism>
<dbReference type="GO" id="GO:0005524">
    <property type="term" value="F:ATP binding"/>
    <property type="evidence" value="ECO:0007669"/>
    <property type="project" value="UniProtKB-KW"/>
</dbReference>
<evidence type="ECO:0000256" key="6">
    <source>
        <dbReference type="ARBA" id="ARBA00022840"/>
    </source>
</evidence>
<evidence type="ECO:0000256" key="1">
    <source>
        <dbReference type="ARBA" id="ARBA00004305"/>
    </source>
</evidence>
<evidence type="ECO:0000313" key="17">
    <source>
        <dbReference type="Proteomes" id="UP001295444"/>
    </source>
</evidence>
<dbReference type="GO" id="GO:0006433">
    <property type="term" value="P:prolyl-tRNA aminoacylation"/>
    <property type="evidence" value="ECO:0007669"/>
    <property type="project" value="InterPro"/>
</dbReference>
<evidence type="ECO:0000256" key="11">
    <source>
        <dbReference type="ARBA" id="ARBA00029731"/>
    </source>
</evidence>
<keyword evidence="8" id="KW-0809">Transit peptide</keyword>